<dbReference type="EMBL" id="CAAALY010068011">
    <property type="protein sequence ID" value="VEL24489.1"/>
    <property type="molecule type" value="Genomic_DNA"/>
</dbReference>
<dbReference type="Proteomes" id="UP000784294">
    <property type="component" value="Unassembled WGS sequence"/>
</dbReference>
<organism evidence="1 2">
    <name type="scientific">Protopolystoma xenopodis</name>
    <dbReference type="NCBI Taxonomy" id="117903"/>
    <lineage>
        <taxon>Eukaryota</taxon>
        <taxon>Metazoa</taxon>
        <taxon>Spiralia</taxon>
        <taxon>Lophotrochozoa</taxon>
        <taxon>Platyhelminthes</taxon>
        <taxon>Monogenea</taxon>
        <taxon>Polyopisthocotylea</taxon>
        <taxon>Polystomatidea</taxon>
        <taxon>Polystomatidae</taxon>
        <taxon>Protopolystoma</taxon>
    </lineage>
</organism>
<name>A0A448X037_9PLAT</name>
<evidence type="ECO:0000313" key="1">
    <source>
        <dbReference type="EMBL" id="VEL24489.1"/>
    </source>
</evidence>
<gene>
    <name evidence="1" type="ORF">PXEA_LOCUS17929</name>
</gene>
<dbReference type="AlphaFoldDB" id="A0A448X037"/>
<proteinExistence type="predicted"/>
<reference evidence="1" key="1">
    <citation type="submission" date="2018-11" db="EMBL/GenBank/DDBJ databases">
        <authorList>
            <consortium name="Pathogen Informatics"/>
        </authorList>
    </citation>
    <scope>NUCLEOTIDE SEQUENCE</scope>
</reference>
<keyword evidence="2" id="KW-1185">Reference proteome</keyword>
<evidence type="ECO:0000313" key="2">
    <source>
        <dbReference type="Proteomes" id="UP000784294"/>
    </source>
</evidence>
<sequence length="92" mass="10479">MRGLKSVSRPRQPSPKPPGLWAVEECDFIFSAQSSDERHFHLSHRKLALNHYQTGPVDTNHLAHSFVNLEQLDDAFVHRLGPSPKRIRLKSG</sequence>
<accession>A0A448X037</accession>
<comment type="caution">
    <text evidence="1">The sequence shown here is derived from an EMBL/GenBank/DDBJ whole genome shotgun (WGS) entry which is preliminary data.</text>
</comment>
<protein>
    <submittedName>
        <fullName evidence="1">Uncharacterized protein</fullName>
    </submittedName>
</protein>